<organism evidence="1 2">
    <name type="scientific">Frankia casuarinae (strain DSM 45818 / CECT 9043 / HFP020203 / CcI3)</name>
    <dbReference type="NCBI Taxonomy" id="106370"/>
    <lineage>
        <taxon>Bacteria</taxon>
        <taxon>Bacillati</taxon>
        <taxon>Actinomycetota</taxon>
        <taxon>Actinomycetes</taxon>
        <taxon>Frankiales</taxon>
        <taxon>Frankiaceae</taxon>
        <taxon>Frankia</taxon>
    </lineage>
</organism>
<name>Q2JCA4_FRACC</name>
<dbReference type="EMBL" id="CP000249">
    <property type="protein sequence ID" value="ABD11088.1"/>
    <property type="molecule type" value="Genomic_DNA"/>
</dbReference>
<dbReference type="HOGENOM" id="CLU_1501398_0_0_11"/>
<reference evidence="1 2" key="1">
    <citation type="journal article" date="2007" name="Genome Res.">
        <title>Genome characteristics of facultatively symbiotic Frankia sp. strains reflect host range and host plant biogeography.</title>
        <authorList>
            <person name="Normand P."/>
            <person name="Lapierre P."/>
            <person name="Tisa L.S."/>
            <person name="Gogarten J.P."/>
            <person name="Alloisio N."/>
            <person name="Bagnarol E."/>
            <person name="Bassi C.A."/>
            <person name="Berry A.M."/>
            <person name="Bickhart D.M."/>
            <person name="Choisne N."/>
            <person name="Couloux A."/>
            <person name="Cournoyer B."/>
            <person name="Cruveiller S."/>
            <person name="Daubin V."/>
            <person name="Demange N."/>
            <person name="Francino M.P."/>
            <person name="Goltsman E."/>
            <person name="Huang Y."/>
            <person name="Kopp O.R."/>
            <person name="Labarre L."/>
            <person name="Lapidus A."/>
            <person name="Lavire C."/>
            <person name="Marechal J."/>
            <person name="Martinez M."/>
            <person name="Mastronunzio J.E."/>
            <person name="Mullin B.C."/>
            <person name="Niemann J."/>
            <person name="Pujic P."/>
            <person name="Rawnsley T."/>
            <person name="Rouy Z."/>
            <person name="Schenowitz C."/>
            <person name="Sellstedt A."/>
            <person name="Tavares F."/>
            <person name="Tomkins J.P."/>
            <person name="Vallenet D."/>
            <person name="Valverde C."/>
            <person name="Wall L.G."/>
            <person name="Wang Y."/>
            <person name="Medigue C."/>
            <person name="Benson D.R."/>
        </authorList>
    </citation>
    <scope>NUCLEOTIDE SEQUENCE [LARGE SCALE GENOMIC DNA]</scope>
    <source>
        <strain evidence="2">DSM 45818 / CECT 9043 / CcI3</strain>
    </source>
</reference>
<protein>
    <submittedName>
        <fullName evidence="1">Uncharacterized protein</fullName>
    </submittedName>
</protein>
<dbReference type="AlphaFoldDB" id="Q2JCA4"/>
<dbReference type="OrthoDB" id="3211048at2"/>
<gene>
    <name evidence="1" type="ordered locus">Francci3_1712</name>
</gene>
<keyword evidence="2" id="KW-1185">Reference proteome</keyword>
<dbReference type="Proteomes" id="UP000001937">
    <property type="component" value="Chromosome"/>
</dbReference>
<accession>Q2JCA4</accession>
<evidence type="ECO:0000313" key="1">
    <source>
        <dbReference type="EMBL" id="ABD11088.1"/>
    </source>
</evidence>
<sequence>MNSASEFSELMNALPIDRRRNLPIPAVTARHPDGEPDFSTVDGREAFRLASEGRCGICARPFDGEVAFLGSPGALAARAYHDPPMHESCAEASTRLCPHIARRDMRRLTDRRSTGELPAGSSPEKPDRWVMWICRGFGGAVVNAIPVFLPAPYTRLRTFTYTADGQIRETFDTTPGGTG</sequence>
<dbReference type="STRING" id="106370.Francci3_1712"/>
<dbReference type="KEGG" id="fra:Francci3_1712"/>
<evidence type="ECO:0000313" key="2">
    <source>
        <dbReference type="Proteomes" id="UP000001937"/>
    </source>
</evidence>
<proteinExistence type="predicted"/>
<dbReference type="RefSeq" id="WP_011436150.1">
    <property type="nucleotide sequence ID" value="NC_007777.1"/>
</dbReference>